<evidence type="ECO:0000313" key="2">
    <source>
        <dbReference type="Proteomes" id="UP000325440"/>
    </source>
</evidence>
<reference evidence="1 2" key="1">
    <citation type="submission" date="2019-08" db="EMBL/GenBank/DDBJ databases">
        <authorList>
            <person name="Alioto T."/>
            <person name="Alioto T."/>
            <person name="Gomez Garrido J."/>
        </authorList>
    </citation>
    <scope>NUCLEOTIDE SEQUENCE [LARGE SCALE GENOMIC DNA]</scope>
</reference>
<dbReference type="EMBL" id="CABPRJ010000514">
    <property type="protein sequence ID" value="VVC30388.1"/>
    <property type="molecule type" value="Genomic_DNA"/>
</dbReference>
<dbReference type="PANTHER" id="PTHR45786:SF74">
    <property type="entry name" value="ATP-DEPENDENT DNA HELICASE"/>
    <property type="match status" value="1"/>
</dbReference>
<sequence>MNKQCQHCHALKYKGESAGFCCASGKVILPPLNSSPEPLKALLTGATSQSKWFLRKIRKFNSCFQMTSFGATKIVQNEDGHNFQSTFKIQGQVYHQIGSLIPMSDSDSKCLQIYFMEPFLQNHNQLVQLFNTVSNRLQNDNYTIVVKADKVPSGQHVDRYNAQTINEVAVVIVGDAFERRDIRIKRRDNTVHTTKDSHRSYDALQYPLIFWEGEDRYHLNI</sequence>
<dbReference type="OrthoDB" id="6616888at2759"/>
<gene>
    <name evidence="1" type="ORF">CINCED_3A012870</name>
</gene>
<dbReference type="AlphaFoldDB" id="A0A5E4ME44"/>
<dbReference type="Proteomes" id="UP000325440">
    <property type="component" value="Unassembled WGS sequence"/>
</dbReference>
<proteinExistence type="predicted"/>
<organism evidence="1 2">
    <name type="scientific">Cinara cedri</name>
    <dbReference type="NCBI Taxonomy" id="506608"/>
    <lineage>
        <taxon>Eukaryota</taxon>
        <taxon>Metazoa</taxon>
        <taxon>Ecdysozoa</taxon>
        <taxon>Arthropoda</taxon>
        <taxon>Hexapoda</taxon>
        <taxon>Insecta</taxon>
        <taxon>Pterygota</taxon>
        <taxon>Neoptera</taxon>
        <taxon>Paraneoptera</taxon>
        <taxon>Hemiptera</taxon>
        <taxon>Sternorrhyncha</taxon>
        <taxon>Aphidomorpha</taxon>
        <taxon>Aphidoidea</taxon>
        <taxon>Aphididae</taxon>
        <taxon>Lachninae</taxon>
        <taxon>Cinara</taxon>
    </lineage>
</organism>
<name>A0A5E4ME44_9HEMI</name>
<protein>
    <recommendedName>
        <fullName evidence="3">Helitron helicase-like domain-containing protein</fullName>
    </recommendedName>
</protein>
<accession>A0A5E4ME44</accession>
<evidence type="ECO:0000313" key="1">
    <source>
        <dbReference type="EMBL" id="VVC30388.1"/>
    </source>
</evidence>
<keyword evidence="2" id="KW-1185">Reference proteome</keyword>
<evidence type="ECO:0008006" key="3">
    <source>
        <dbReference type="Google" id="ProtNLM"/>
    </source>
</evidence>
<dbReference type="PANTHER" id="PTHR45786">
    <property type="entry name" value="DNA BINDING PROTEIN-LIKE"/>
    <property type="match status" value="1"/>
</dbReference>